<evidence type="ECO:0000313" key="1">
    <source>
        <dbReference type="EMBL" id="PHM68016.1"/>
    </source>
</evidence>
<dbReference type="AlphaFoldDB" id="A0A2D0KX41"/>
<accession>A0A2D0KX41</accession>
<proteinExistence type="predicted"/>
<dbReference type="EMBL" id="NJCX01000055">
    <property type="protein sequence ID" value="PHM68016.1"/>
    <property type="molecule type" value="Genomic_DNA"/>
</dbReference>
<keyword evidence="2" id="KW-1185">Reference proteome</keyword>
<name>A0A2D0KX41_9GAMM</name>
<reference evidence="1 2" key="1">
    <citation type="journal article" date="2017" name="Nat. Microbiol.">
        <title>Natural product diversity associated with the nematode symbionts Photorhabdus and Xenorhabdus.</title>
        <authorList>
            <person name="Tobias N.J."/>
            <person name="Wolff H."/>
            <person name="Djahanschiri B."/>
            <person name="Grundmann F."/>
            <person name="Kronenwerth M."/>
            <person name="Shi Y.M."/>
            <person name="Simonyi S."/>
            <person name="Grun P."/>
            <person name="Shapiro-Ilan D."/>
            <person name="Pidot S.J."/>
            <person name="Stinear T.P."/>
            <person name="Ebersberger I."/>
            <person name="Bode H.B."/>
        </authorList>
    </citation>
    <scope>NUCLEOTIDE SEQUENCE [LARGE SCALE GENOMIC DNA]</scope>
    <source>
        <strain evidence="1 2">DSM 17907</strain>
    </source>
</reference>
<evidence type="ECO:0000313" key="2">
    <source>
        <dbReference type="Proteomes" id="UP000221101"/>
    </source>
</evidence>
<comment type="caution">
    <text evidence="1">The sequence shown here is derived from an EMBL/GenBank/DDBJ whole genome shotgun (WGS) entry which is preliminary data.</text>
</comment>
<gene>
    <name evidence="1" type="ORF">Xkoz_03772</name>
</gene>
<organism evidence="1 2">
    <name type="scientific">Xenorhabdus kozodoii</name>
    <dbReference type="NCBI Taxonomy" id="351676"/>
    <lineage>
        <taxon>Bacteria</taxon>
        <taxon>Pseudomonadati</taxon>
        <taxon>Pseudomonadota</taxon>
        <taxon>Gammaproteobacteria</taxon>
        <taxon>Enterobacterales</taxon>
        <taxon>Morganellaceae</taxon>
        <taxon>Xenorhabdus</taxon>
    </lineage>
</organism>
<dbReference type="Proteomes" id="UP000221101">
    <property type="component" value="Unassembled WGS sequence"/>
</dbReference>
<protein>
    <submittedName>
        <fullName evidence="1">Uncharacterized protein</fullName>
    </submittedName>
</protein>
<sequence length="178" mass="19584">MIGFLHHRLYRTPVQGDAQGQGVDKHPQYTIRPRAALQPSQQDRAKHHIIAAAGLCQHLRPRDVEQHTGADPQPARLRADRLRQRGIKQQAVGVNGTVIAGYFEYPEGSRGLVNLRQLAAKIGFMLRHGHPQCLGDKIAIGQQGGQGVGVALKHLGHLGKNQIQRDMVTDQMVEAQGE</sequence>